<evidence type="ECO:0000256" key="1">
    <source>
        <dbReference type="SAM" id="Phobius"/>
    </source>
</evidence>
<dbReference type="KEGG" id="bbae:FRD01_04210"/>
<dbReference type="PROSITE" id="PS51318">
    <property type="entry name" value="TAT"/>
    <property type="match status" value="1"/>
</dbReference>
<keyword evidence="1" id="KW-0472">Membrane</keyword>
<reference evidence="2 3" key="1">
    <citation type="submission" date="2019-08" db="EMBL/GenBank/DDBJ databases">
        <authorList>
            <person name="Liang Q."/>
        </authorList>
    </citation>
    <scope>NUCLEOTIDE SEQUENCE [LARGE SCALE GENOMIC DNA]</scope>
    <source>
        <strain evidence="2 3">V1718</strain>
    </source>
</reference>
<feature type="transmembrane region" description="Helical" evidence="1">
    <location>
        <begin position="12"/>
        <end position="34"/>
    </location>
</feature>
<dbReference type="OrthoDB" id="231687at2"/>
<proteinExistence type="predicted"/>
<dbReference type="AlphaFoldDB" id="A0A5B8XKX1"/>
<evidence type="ECO:0000313" key="2">
    <source>
        <dbReference type="EMBL" id="QED26462.1"/>
    </source>
</evidence>
<name>A0A5B8XKX1_9DELT</name>
<dbReference type="InterPro" id="IPR011447">
    <property type="entry name" value="DUF1552"/>
</dbReference>
<dbReference type="RefSeq" id="WP_146957917.1">
    <property type="nucleotide sequence ID" value="NZ_CP042467.1"/>
</dbReference>
<keyword evidence="1" id="KW-1133">Transmembrane helix</keyword>
<accession>A0A5B8XKX1</accession>
<dbReference type="InterPro" id="IPR006311">
    <property type="entry name" value="TAT_signal"/>
</dbReference>
<keyword evidence="1" id="KW-0812">Transmembrane</keyword>
<evidence type="ECO:0000313" key="3">
    <source>
        <dbReference type="Proteomes" id="UP000321595"/>
    </source>
</evidence>
<dbReference type="EMBL" id="CP042467">
    <property type="protein sequence ID" value="QED26462.1"/>
    <property type="molecule type" value="Genomic_DNA"/>
</dbReference>
<dbReference type="Pfam" id="PF07586">
    <property type="entry name" value="HXXSHH"/>
    <property type="match status" value="1"/>
</dbReference>
<protein>
    <submittedName>
        <fullName evidence="2">DUF1552 domain-containing protein</fullName>
    </submittedName>
</protein>
<sequence>MSRRTRGLTRRTILKGMLGGMAVSVGLPVLEVFLNSNGNALAQGQLIPPRFGLFFWGNGVHPERWVPTGEGAQWELSEQLLGLAGVKEEITVVSGTELKVPNVIPHTSGACGILSGTPLIVEGQHETFAGPTIDQIIADALGNETRFRSLEYGAEASAGLSYNGPDSRNPPETSPWALYDRIFGTGFRLPGEDAQVDPRIALRRSVLDAVMEDSRKLQGRVGAADKARLDQHFTSIRELELRLQRLEEDPPDRAACARPEGPLREYPALDGRAQVREKNRAMCDLVALALACDQTRVFSNYITYPVNNLLFEGASAGHHQLTHDEPGDQPEVNAIVKYLIEEFAYMVESLRAIPEGDSTLLDNCVVLGTSDVSYGRTHSLSEFPILLAGTAGGALKKGVHYRSASAENATRVPLTIARALGVQLSEFGKDEGKAADSIGALEV</sequence>
<organism evidence="2 3">
    <name type="scientific">Microvenator marinus</name>
    <dbReference type="NCBI Taxonomy" id="2600177"/>
    <lineage>
        <taxon>Bacteria</taxon>
        <taxon>Deltaproteobacteria</taxon>
        <taxon>Bradymonadales</taxon>
        <taxon>Microvenatoraceae</taxon>
        <taxon>Microvenator</taxon>
    </lineage>
</organism>
<keyword evidence="3" id="KW-1185">Reference proteome</keyword>
<dbReference type="Proteomes" id="UP000321595">
    <property type="component" value="Chromosome"/>
</dbReference>
<gene>
    <name evidence="2" type="ORF">FRD01_04210</name>
</gene>